<name>A0A0E9Q5D3_ANGAN</name>
<dbReference type="EMBL" id="GBXM01096628">
    <property type="protein sequence ID" value="JAH11949.1"/>
    <property type="molecule type" value="Transcribed_RNA"/>
</dbReference>
<protein>
    <submittedName>
        <fullName evidence="1">Uncharacterized protein</fullName>
    </submittedName>
</protein>
<proteinExistence type="predicted"/>
<reference evidence="1" key="2">
    <citation type="journal article" date="2015" name="Fish Shellfish Immunol.">
        <title>Early steps in the European eel (Anguilla anguilla)-Vibrio vulnificus interaction in the gills: Role of the RtxA13 toxin.</title>
        <authorList>
            <person name="Callol A."/>
            <person name="Pajuelo D."/>
            <person name="Ebbesson L."/>
            <person name="Teles M."/>
            <person name="MacKenzie S."/>
            <person name="Amaro C."/>
        </authorList>
    </citation>
    <scope>NUCLEOTIDE SEQUENCE</scope>
</reference>
<organism evidence="1">
    <name type="scientific">Anguilla anguilla</name>
    <name type="common">European freshwater eel</name>
    <name type="synonym">Muraena anguilla</name>
    <dbReference type="NCBI Taxonomy" id="7936"/>
    <lineage>
        <taxon>Eukaryota</taxon>
        <taxon>Metazoa</taxon>
        <taxon>Chordata</taxon>
        <taxon>Craniata</taxon>
        <taxon>Vertebrata</taxon>
        <taxon>Euteleostomi</taxon>
        <taxon>Actinopterygii</taxon>
        <taxon>Neopterygii</taxon>
        <taxon>Teleostei</taxon>
        <taxon>Anguilliformes</taxon>
        <taxon>Anguillidae</taxon>
        <taxon>Anguilla</taxon>
    </lineage>
</organism>
<accession>A0A0E9Q5D3</accession>
<dbReference type="AlphaFoldDB" id="A0A0E9Q5D3"/>
<evidence type="ECO:0000313" key="1">
    <source>
        <dbReference type="EMBL" id="JAH11949.1"/>
    </source>
</evidence>
<sequence length="74" mass="8140">MLGSQRIYIISKSRPWEGDNGWVGAAPSSDGAKQQQDWDQWTIGQLGLAPTGRGEVLIFSFEPGDTDRLHPLSL</sequence>
<reference evidence="1" key="1">
    <citation type="submission" date="2014-11" db="EMBL/GenBank/DDBJ databases">
        <authorList>
            <person name="Amaro Gonzalez C."/>
        </authorList>
    </citation>
    <scope>NUCLEOTIDE SEQUENCE</scope>
</reference>